<proteinExistence type="predicted"/>
<protein>
    <submittedName>
        <fullName evidence="1">Uncharacterized protein</fullName>
    </submittedName>
</protein>
<evidence type="ECO:0000313" key="2">
    <source>
        <dbReference type="Proteomes" id="UP000626109"/>
    </source>
</evidence>
<evidence type="ECO:0000313" key="1">
    <source>
        <dbReference type="EMBL" id="CAE8721932.1"/>
    </source>
</evidence>
<reference evidence="1" key="1">
    <citation type="submission" date="2021-02" db="EMBL/GenBank/DDBJ databases">
        <authorList>
            <person name="Dougan E. K."/>
            <person name="Rhodes N."/>
            <person name="Thang M."/>
            <person name="Chan C."/>
        </authorList>
    </citation>
    <scope>NUCLEOTIDE SEQUENCE</scope>
</reference>
<dbReference type="AlphaFoldDB" id="A0A813LDN8"/>
<feature type="non-terminal residue" evidence="1">
    <location>
        <position position="1"/>
    </location>
</feature>
<dbReference type="EMBL" id="CAJNNW010034202">
    <property type="protein sequence ID" value="CAE8721932.1"/>
    <property type="molecule type" value="Genomic_DNA"/>
</dbReference>
<sequence>ESPPWRYLKEPELREFLLERVQESYSFPLNPAWTVRDDGWYEVLQALRSSEASKGSVASWYPPDPRPESGILERIDELHKAYPYGLQKPSGSLTSRFMNLVPAAFQLPETLDPLEEADK</sequence>
<dbReference type="Proteomes" id="UP000626109">
    <property type="component" value="Unassembled WGS sequence"/>
</dbReference>
<organism evidence="1 2">
    <name type="scientific">Polarella glacialis</name>
    <name type="common">Dinoflagellate</name>
    <dbReference type="NCBI Taxonomy" id="89957"/>
    <lineage>
        <taxon>Eukaryota</taxon>
        <taxon>Sar</taxon>
        <taxon>Alveolata</taxon>
        <taxon>Dinophyceae</taxon>
        <taxon>Suessiales</taxon>
        <taxon>Suessiaceae</taxon>
        <taxon>Polarella</taxon>
    </lineage>
</organism>
<comment type="caution">
    <text evidence="1">The sequence shown here is derived from an EMBL/GenBank/DDBJ whole genome shotgun (WGS) entry which is preliminary data.</text>
</comment>
<name>A0A813LDN8_POLGL</name>
<accession>A0A813LDN8</accession>
<feature type="non-terminal residue" evidence="1">
    <location>
        <position position="119"/>
    </location>
</feature>
<gene>
    <name evidence="1" type="ORF">PGLA2088_LOCUS42219</name>
</gene>